<evidence type="ECO:0000259" key="7">
    <source>
        <dbReference type="Pfam" id="PF09335"/>
    </source>
</evidence>
<feature type="domain" description="VTT" evidence="7">
    <location>
        <begin position="65"/>
        <end position="179"/>
    </location>
</feature>
<reference evidence="8 9" key="1">
    <citation type="journal article" date="2016" name="Nat. Commun.">
        <title>Thousands of microbial genomes shed light on interconnected biogeochemical processes in an aquifer system.</title>
        <authorList>
            <person name="Anantharaman K."/>
            <person name="Brown C.T."/>
            <person name="Hug L.A."/>
            <person name="Sharon I."/>
            <person name="Castelle C.J."/>
            <person name="Probst A.J."/>
            <person name="Thomas B.C."/>
            <person name="Singh A."/>
            <person name="Wilkins M.J."/>
            <person name="Karaoz U."/>
            <person name="Brodie E.L."/>
            <person name="Williams K.H."/>
            <person name="Hubbard S.S."/>
            <person name="Banfield J.F."/>
        </authorList>
    </citation>
    <scope>NUCLEOTIDE SEQUENCE [LARGE SCALE GENOMIC DNA]</scope>
</reference>
<comment type="similarity">
    <text evidence="6">Belongs to the TVP38/TMEM64 family.</text>
</comment>
<dbReference type="AlphaFoldDB" id="A0A1F7YC69"/>
<feature type="transmembrane region" description="Helical" evidence="6">
    <location>
        <begin position="160"/>
        <end position="180"/>
    </location>
</feature>
<dbReference type="Pfam" id="PF09335">
    <property type="entry name" value="VTT_dom"/>
    <property type="match status" value="1"/>
</dbReference>
<keyword evidence="3 6" id="KW-0812">Transmembrane</keyword>
<protein>
    <recommendedName>
        <fullName evidence="6">TVP38/TMEM64 family membrane protein</fullName>
    </recommendedName>
</protein>
<evidence type="ECO:0000256" key="5">
    <source>
        <dbReference type="ARBA" id="ARBA00023136"/>
    </source>
</evidence>
<evidence type="ECO:0000256" key="1">
    <source>
        <dbReference type="ARBA" id="ARBA00004651"/>
    </source>
</evidence>
<dbReference type="GO" id="GO:0005886">
    <property type="term" value="C:plasma membrane"/>
    <property type="evidence" value="ECO:0007669"/>
    <property type="project" value="UniProtKB-SubCell"/>
</dbReference>
<feature type="transmembrane region" description="Helical" evidence="6">
    <location>
        <begin position="186"/>
        <end position="209"/>
    </location>
</feature>
<comment type="caution">
    <text evidence="8">The sequence shown here is derived from an EMBL/GenBank/DDBJ whole genome shotgun (WGS) entry which is preliminary data.</text>
</comment>
<keyword evidence="5 6" id="KW-0472">Membrane</keyword>
<organism evidence="8 9">
    <name type="scientific">Candidatus Woesebacteria bacterium RIFCSPHIGHO2_01_FULL_39_28</name>
    <dbReference type="NCBI Taxonomy" id="1802496"/>
    <lineage>
        <taxon>Bacteria</taxon>
        <taxon>Candidatus Woeseibacteriota</taxon>
    </lineage>
</organism>
<evidence type="ECO:0000313" key="8">
    <source>
        <dbReference type="EMBL" id="OGM24115.1"/>
    </source>
</evidence>
<evidence type="ECO:0000256" key="6">
    <source>
        <dbReference type="RuleBase" id="RU366058"/>
    </source>
</evidence>
<evidence type="ECO:0000256" key="2">
    <source>
        <dbReference type="ARBA" id="ARBA00022475"/>
    </source>
</evidence>
<keyword evidence="2 6" id="KW-1003">Cell membrane</keyword>
<gene>
    <name evidence="8" type="ORF">A2627_03515</name>
</gene>
<proteinExistence type="inferred from homology"/>
<dbReference type="InterPro" id="IPR015414">
    <property type="entry name" value="TMEM64"/>
</dbReference>
<dbReference type="PANTHER" id="PTHR12677">
    <property type="entry name" value="GOLGI APPARATUS MEMBRANE PROTEIN TVP38-RELATED"/>
    <property type="match status" value="1"/>
</dbReference>
<feature type="transmembrane region" description="Helical" evidence="6">
    <location>
        <begin position="45"/>
        <end position="70"/>
    </location>
</feature>
<dbReference type="InterPro" id="IPR032816">
    <property type="entry name" value="VTT_dom"/>
</dbReference>
<name>A0A1F7YC69_9BACT</name>
<accession>A0A1F7YC69</accession>
<feature type="transmembrane region" description="Helical" evidence="6">
    <location>
        <begin position="6"/>
        <end position="24"/>
    </location>
</feature>
<dbReference type="Proteomes" id="UP000178851">
    <property type="component" value="Unassembled WGS sequence"/>
</dbReference>
<evidence type="ECO:0000256" key="3">
    <source>
        <dbReference type="ARBA" id="ARBA00022692"/>
    </source>
</evidence>
<keyword evidence="4 6" id="KW-1133">Transmembrane helix</keyword>
<evidence type="ECO:0000256" key="4">
    <source>
        <dbReference type="ARBA" id="ARBA00022989"/>
    </source>
</evidence>
<comment type="subcellular location">
    <subcellularLocation>
        <location evidence="1 6">Cell membrane</location>
        <topology evidence="1 6">Multi-pass membrane protein</topology>
    </subcellularLocation>
</comment>
<dbReference type="EMBL" id="MGGI01000034">
    <property type="protein sequence ID" value="OGM24115.1"/>
    <property type="molecule type" value="Genomic_DNA"/>
</dbReference>
<sequence length="218" mass="24834">MKTKKILLAFLIIILFLSVIYLIHKYALYINPVKIKLLIRSWGPIGPLIFILISTTTIIFSPLTSFPLLIVSLSLYGYFATTIYTIIANAGGSALNFYLARRFGRPLIKKFVGKEIIKKIDEFTKIAGLDTLFMARLFGGVVNDYVSYAAGLTSMKFKPYIVISVLVNIPSVIINLYLLSKAVTFNFLYIALFGIWIYILAIAFPIFIFKYRKKHQYE</sequence>
<feature type="transmembrane region" description="Helical" evidence="6">
    <location>
        <begin position="76"/>
        <end position="100"/>
    </location>
</feature>
<evidence type="ECO:0000313" key="9">
    <source>
        <dbReference type="Proteomes" id="UP000178851"/>
    </source>
</evidence>
<dbReference type="PANTHER" id="PTHR12677:SF59">
    <property type="entry name" value="GOLGI APPARATUS MEMBRANE PROTEIN TVP38-RELATED"/>
    <property type="match status" value="1"/>
</dbReference>